<dbReference type="KEGG" id="mtt:Ftrac_2635"/>
<dbReference type="OrthoDB" id="9798859at2"/>
<dbReference type="InterPro" id="IPR050622">
    <property type="entry name" value="CPA3_antiporter_subunitB"/>
</dbReference>
<proteinExistence type="inferred from homology"/>
<evidence type="ECO:0000313" key="10">
    <source>
        <dbReference type="Proteomes" id="UP000008720"/>
    </source>
</evidence>
<evidence type="ECO:0000256" key="3">
    <source>
        <dbReference type="ARBA" id="ARBA00022475"/>
    </source>
</evidence>
<evidence type="ECO:0000256" key="1">
    <source>
        <dbReference type="ARBA" id="ARBA00004651"/>
    </source>
</evidence>
<evidence type="ECO:0000256" key="7">
    <source>
        <dbReference type="SAM" id="Phobius"/>
    </source>
</evidence>
<dbReference type="STRING" id="643867.Ftrac_2635"/>
<accession>E4TPP9</accession>
<keyword evidence="5 7" id="KW-1133">Transmembrane helix</keyword>
<comment type="subcellular location">
    <subcellularLocation>
        <location evidence="1">Cell membrane</location>
        <topology evidence="1">Multi-pass membrane protein</topology>
    </subcellularLocation>
</comment>
<dbReference type="Pfam" id="PF04039">
    <property type="entry name" value="MnhB"/>
    <property type="match status" value="1"/>
</dbReference>
<dbReference type="AlphaFoldDB" id="E4TPP9"/>
<dbReference type="InterPro" id="IPR007182">
    <property type="entry name" value="MnhB"/>
</dbReference>
<dbReference type="EMBL" id="CP002349">
    <property type="protein sequence ID" value="ADR22613.1"/>
    <property type="molecule type" value="Genomic_DNA"/>
</dbReference>
<evidence type="ECO:0000313" key="9">
    <source>
        <dbReference type="EMBL" id="ADR22613.1"/>
    </source>
</evidence>
<feature type="transmembrane region" description="Helical" evidence="7">
    <location>
        <begin position="35"/>
        <end position="55"/>
    </location>
</feature>
<keyword evidence="10" id="KW-1185">Reference proteome</keyword>
<comment type="similarity">
    <text evidence="2">Belongs to the CPA3 antiporters (TC 2.A.63) subunit B family.</text>
</comment>
<keyword evidence="6 7" id="KW-0472">Membrane</keyword>
<feature type="transmembrane region" description="Helical" evidence="7">
    <location>
        <begin position="67"/>
        <end position="91"/>
    </location>
</feature>
<feature type="domain" description="Na+/H+ antiporter MnhB subunit-related protein" evidence="8">
    <location>
        <begin position="5"/>
        <end position="126"/>
    </location>
</feature>
<sequence>MNSFILKNSARIIVPFMLLFSLFLLFRGHNLPGGGFIGGLMAGAAFILDAFAYDVPHSLKKLRLPPAKIMALGLLLAVLSGLLGMILGGGFFKGYWLDIELPLIPKLGTPLLFDIGVYALVWGMVLELALPNIKND</sequence>
<dbReference type="RefSeq" id="WP_013454756.1">
    <property type="nucleotide sequence ID" value="NC_014759.1"/>
</dbReference>
<organism evidence="9 10">
    <name type="scientific">Marivirga tractuosa (strain ATCC 23168 / DSM 4126 / NBRC 15989 / NCIMB 1408 / VKM B-1430 / H-43)</name>
    <name type="common">Microscilla tractuosa</name>
    <name type="synonym">Flexibacter tractuosus</name>
    <dbReference type="NCBI Taxonomy" id="643867"/>
    <lineage>
        <taxon>Bacteria</taxon>
        <taxon>Pseudomonadati</taxon>
        <taxon>Bacteroidota</taxon>
        <taxon>Cytophagia</taxon>
        <taxon>Cytophagales</taxon>
        <taxon>Marivirgaceae</taxon>
        <taxon>Marivirga</taxon>
    </lineage>
</organism>
<keyword evidence="4 7" id="KW-0812">Transmembrane</keyword>
<evidence type="ECO:0000256" key="4">
    <source>
        <dbReference type="ARBA" id="ARBA00022692"/>
    </source>
</evidence>
<dbReference type="eggNOG" id="COG2111">
    <property type="taxonomic scope" value="Bacteria"/>
</dbReference>
<evidence type="ECO:0000256" key="6">
    <source>
        <dbReference type="ARBA" id="ARBA00023136"/>
    </source>
</evidence>
<dbReference type="HOGENOM" id="CLU_101659_1_1_10"/>
<protein>
    <submittedName>
        <fullName evidence="9">Multisubunit sodium/proton antiporter, MrpB subunit</fullName>
    </submittedName>
</protein>
<reference evidence="9 10" key="1">
    <citation type="journal article" date="2011" name="Stand. Genomic Sci.">
        <title>Complete genome sequence of Marivirga tractuosa type strain (H-43).</title>
        <authorList>
            <person name="Pagani I."/>
            <person name="Chertkov O."/>
            <person name="Lapidus A."/>
            <person name="Lucas S."/>
            <person name="Del Rio T.G."/>
            <person name="Tice H."/>
            <person name="Copeland A."/>
            <person name="Cheng J.F."/>
            <person name="Nolan M."/>
            <person name="Saunders E."/>
            <person name="Pitluck S."/>
            <person name="Held B."/>
            <person name="Goodwin L."/>
            <person name="Liolios K."/>
            <person name="Ovchinikova G."/>
            <person name="Ivanova N."/>
            <person name="Mavromatis K."/>
            <person name="Pati A."/>
            <person name="Chen A."/>
            <person name="Palaniappan K."/>
            <person name="Land M."/>
            <person name="Hauser L."/>
            <person name="Jeffries C.D."/>
            <person name="Detter J.C."/>
            <person name="Han C."/>
            <person name="Tapia R."/>
            <person name="Ngatchou-Djao O.D."/>
            <person name="Rohde M."/>
            <person name="Goker M."/>
            <person name="Spring S."/>
            <person name="Sikorski J."/>
            <person name="Woyke T."/>
            <person name="Bristow J."/>
            <person name="Eisen J.A."/>
            <person name="Markowitz V."/>
            <person name="Hugenholtz P."/>
            <person name="Klenk H.P."/>
            <person name="Kyrpides N.C."/>
        </authorList>
    </citation>
    <scope>NUCLEOTIDE SEQUENCE [LARGE SCALE GENOMIC DNA]</scope>
    <source>
        <strain evidence="10">ATCC 23168 / DSM 4126 / NBRC 15989 / NCIMB 1408 / VKM B-1430 / H-43</strain>
    </source>
</reference>
<dbReference type="Proteomes" id="UP000008720">
    <property type="component" value="Chromosome"/>
</dbReference>
<feature type="transmembrane region" description="Helical" evidence="7">
    <location>
        <begin position="12"/>
        <end position="29"/>
    </location>
</feature>
<evidence type="ECO:0000259" key="8">
    <source>
        <dbReference type="Pfam" id="PF04039"/>
    </source>
</evidence>
<dbReference type="PANTHER" id="PTHR33932:SF4">
    <property type="entry name" value="NA(+)_H(+) ANTIPORTER SUBUNIT B"/>
    <property type="match status" value="1"/>
</dbReference>
<dbReference type="GO" id="GO:0005886">
    <property type="term" value="C:plasma membrane"/>
    <property type="evidence" value="ECO:0007669"/>
    <property type="project" value="UniProtKB-SubCell"/>
</dbReference>
<evidence type="ECO:0000256" key="5">
    <source>
        <dbReference type="ARBA" id="ARBA00022989"/>
    </source>
</evidence>
<gene>
    <name evidence="9" type="ordered locus">Ftrac_2635</name>
</gene>
<dbReference type="NCBIfam" id="NF009163">
    <property type="entry name" value="PRK12509.1"/>
    <property type="match status" value="1"/>
</dbReference>
<name>E4TPP9_MARTH</name>
<dbReference type="PANTHER" id="PTHR33932">
    <property type="entry name" value="NA(+)/H(+) ANTIPORTER SUBUNIT B"/>
    <property type="match status" value="1"/>
</dbReference>
<evidence type="ECO:0000256" key="2">
    <source>
        <dbReference type="ARBA" id="ARBA00009425"/>
    </source>
</evidence>
<feature type="transmembrane region" description="Helical" evidence="7">
    <location>
        <begin position="111"/>
        <end position="130"/>
    </location>
</feature>
<keyword evidence="3" id="KW-1003">Cell membrane</keyword>